<protein>
    <submittedName>
        <fullName evidence="2">Uncharacterized protein</fullName>
    </submittedName>
</protein>
<keyword evidence="1" id="KW-1133">Transmembrane helix</keyword>
<name>A0A455U314_9GAMM</name>
<feature type="transmembrane region" description="Helical" evidence="1">
    <location>
        <begin position="20"/>
        <end position="51"/>
    </location>
</feature>
<sequence length="59" mass="6132">MLWLLQAVPVGDDDLCARFFLAAAGFLVVGFTQSYAMAIVGAAISGFGLGLSCRIPPRG</sequence>
<keyword evidence="1" id="KW-0472">Membrane</keyword>
<proteinExistence type="predicted"/>
<keyword evidence="1" id="KW-0812">Transmembrane</keyword>
<gene>
    <name evidence="2" type="ORF">HSBAA_04350</name>
</gene>
<reference evidence="2 3" key="1">
    <citation type="journal article" date="2019" name="Microbiol. Resour. Announc.">
        <title>Complete Genome Sequence of Halomonas sulfidaeris Strain Esulfide1 Isolated from a Metal Sulfide Rock at a Depth of 2,200 Meters, Obtained Using Nanopore Sequencing.</title>
        <authorList>
            <person name="Saito M."/>
            <person name="Nishigata A."/>
            <person name="Galipon J."/>
            <person name="Arakawa K."/>
        </authorList>
    </citation>
    <scope>NUCLEOTIDE SEQUENCE [LARGE SCALE GENOMIC DNA]</scope>
    <source>
        <strain evidence="2 3">ATCC BAA-803</strain>
    </source>
</reference>
<evidence type="ECO:0000256" key="1">
    <source>
        <dbReference type="SAM" id="Phobius"/>
    </source>
</evidence>
<dbReference type="AlphaFoldDB" id="A0A455U314"/>
<dbReference type="KEGG" id="hsr:HSBAA_04350"/>
<evidence type="ECO:0000313" key="2">
    <source>
        <dbReference type="EMBL" id="BBI59129.1"/>
    </source>
</evidence>
<dbReference type="Proteomes" id="UP000320231">
    <property type="component" value="Chromosome"/>
</dbReference>
<accession>A0A455U314</accession>
<dbReference type="EMBL" id="AP019514">
    <property type="protein sequence ID" value="BBI59129.1"/>
    <property type="molecule type" value="Genomic_DNA"/>
</dbReference>
<organism evidence="2 3">
    <name type="scientific">Vreelandella sulfidaeris</name>
    <dbReference type="NCBI Taxonomy" id="115553"/>
    <lineage>
        <taxon>Bacteria</taxon>
        <taxon>Pseudomonadati</taxon>
        <taxon>Pseudomonadota</taxon>
        <taxon>Gammaproteobacteria</taxon>
        <taxon>Oceanospirillales</taxon>
        <taxon>Halomonadaceae</taxon>
        <taxon>Vreelandella</taxon>
    </lineage>
</organism>
<evidence type="ECO:0000313" key="3">
    <source>
        <dbReference type="Proteomes" id="UP000320231"/>
    </source>
</evidence>